<dbReference type="SUPFAM" id="SSF81321">
    <property type="entry name" value="Family A G protein-coupled receptor-like"/>
    <property type="match status" value="1"/>
</dbReference>
<dbReference type="EMBL" id="JAWDGP010001549">
    <property type="protein sequence ID" value="KAK3790324.1"/>
    <property type="molecule type" value="Genomic_DNA"/>
</dbReference>
<evidence type="ECO:0000256" key="4">
    <source>
        <dbReference type="ARBA" id="ARBA00023040"/>
    </source>
</evidence>
<dbReference type="Pfam" id="PF00001">
    <property type="entry name" value="7tm_1"/>
    <property type="match status" value="1"/>
</dbReference>
<feature type="transmembrane region" description="Helical" evidence="8">
    <location>
        <begin position="119"/>
        <end position="141"/>
    </location>
</feature>
<dbReference type="PANTHER" id="PTHR24243">
    <property type="entry name" value="G-PROTEIN COUPLED RECEPTOR"/>
    <property type="match status" value="1"/>
</dbReference>
<dbReference type="PANTHER" id="PTHR24243:SF233">
    <property type="entry name" value="THYROTROPIN-RELEASING HORMONE RECEPTOR"/>
    <property type="match status" value="1"/>
</dbReference>
<evidence type="ECO:0000256" key="2">
    <source>
        <dbReference type="ARBA" id="ARBA00022692"/>
    </source>
</evidence>
<dbReference type="PROSITE" id="PS00237">
    <property type="entry name" value="G_PROTEIN_RECEP_F1_1"/>
    <property type="match status" value="1"/>
</dbReference>
<sequence length="464" mass="52995">MACNNTTYFEILRNNTELLNDFYKVSYFVSILDYNTPGAMQANRYVTPVWVFIGIFGNIVSAMVWANPRMRTCNTAAYYLTCLSIADLTFLVLCFIYELENPWLLGPLDVVGWCQIFNMANMAVQYFCVFLVFAFTVERFLSMCFPFKSERFGKTRTPKIILCLLGIAIMISIPQSYFWDINPIVGECQLRLSLANKSDSSFFSIYTWLSEIAVFGLLPLLVLFFNVAVLLKIRRVGRLTLGDSSINSRVSSRNGTFHGTSLRGSQHKLETTNLSARPKGDTKAKNYKGTTVTLLWVSFFLILTMLPNTLVYAMQEMVPFGAMPCRTEDMSKDVRRIRVLGALELEWIWPSTFTNCRRRAVYAALYSLHQTHQSFQLDVFSIHLKLGCPLNLQLRGFSTLLKSNLPVLGYAMSHLLDFKRGDKQDYFEALTITSVFFPLLLKTRVKKDCISTPGHMDDCLVFHI</sequence>
<name>A0AAE1AM89_9GAST</name>
<evidence type="ECO:0000313" key="10">
    <source>
        <dbReference type="EMBL" id="KAK3790324.1"/>
    </source>
</evidence>
<proteinExistence type="predicted"/>
<feature type="transmembrane region" description="Helical" evidence="8">
    <location>
        <begin position="293"/>
        <end position="314"/>
    </location>
</feature>
<evidence type="ECO:0000256" key="8">
    <source>
        <dbReference type="SAM" id="Phobius"/>
    </source>
</evidence>
<keyword evidence="6" id="KW-0675">Receptor</keyword>
<evidence type="ECO:0000256" key="5">
    <source>
        <dbReference type="ARBA" id="ARBA00023136"/>
    </source>
</evidence>
<feature type="domain" description="G-protein coupled receptors family 1 profile" evidence="9">
    <location>
        <begin position="57"/>
        <end position="314"/>
    </location>
</feature>
<organism evidence="10 11">
    <name type="scientific">Elysia crispata</name>
    <name type="common">lettuce slug</name>
    <dbReference type="NCBI Taxonomy" id="231223"/>
    <lineage>
        <taxon>Eukaryota</taxon>
        <taxon>Metazoa</taxon>
        <taxon>Spiralia</taxon>
        <taxon>Lophotrochozoa</taxon>
        <taxon>Mollusca</taxon>
        <taxon>Gastropoda</taxon>
        <taxon>Heterobranchia</taxon>
        <taxon>Euthyneura</taxon>
        <taxon>Panpulmonata</taxon>
        <taxon>Sacoglossa</taxon>
        <taxon>Placobranchoidea</taxon>
        <taxon>Plakobranchidae</taxon>
        <taxon>Elysia</taxon>
    </lineage>
</organism>
<feature type="transmembrane region" description="Helical" evidence="8">
    <location>
        <begin position="161"/>
        <end position="179"/>
    </location>
</feature>
<comment type="subcellular location">
    <subcellularLocation>
        <location evidence="1">Membrane</location>
        <topology evidence="1">Multi-pass membrane protein</topology>
    </subcellularLocation>
</comment>
<dbReference type="Proteomes" id="UP001283361">
    <property type="component" value="Unassembled WGS sequence"/>
</dbReference>
<evidence type="ECO:0000256" key="6">
    <source>
        <dbReference type="ARBA" id="ARBA00023170"/>
    </source>
</evidence>
<reference evidence="10" key="1">
    <citation type="journal article" date="2023" name="G3 (Bethesda)">
        <title>A reference genome for the long-term kleptoplast-retaining sea slug Elysia crispata morphotype clarki.</title>
        <authorList>
            <person name="Eastman K.E."/>
            <person name="Pendleton A.L."/>
            <person name="Shaikh M.A."/>
            <person name="Suttiyut T."/>
            <person name="Ogas R."/>
            <person name="Tomko P."/>
            <person name="Gavelis G."/>
            <person name="Widhalm J.R."/>
            <person name="Wisecaver J.H."/>
        </authorList>
    </citation>
    <scope>NUCLEOTIDE SEQUENCE</scope>
    <source>
        <strain evidence="10">ECLA1</strain>
    </source>
</reference>
<feature type="transmembrane region" description="Helical" evidence="8">
    <location>
        <begin position="77"/>
        <end position="99"/>
    </location>
</feature>
<keyword evidence="5 8" id="KW-0472">Membrane</keyword>
<keyword evidence="4" id="KW-0297">G-protein coupled receptor</keyword>
<dbReference type="Gene3D" id="1.20.1070.10">
    <property type="entry name" value="Rhodopsin 7-helix transmembrane proteins"/>
    <property type="match status" value="1"/>
</dbReference>
<comment type="caution">
    <text evidence="10">The sequence shown here is derived from an EMBL/GenBank/DDBJ whole genome shotgun (WGS) entry which is preliminary data.</text>
</comment>
<keyword evidence="3 8" id="KW-1133">Transmembrane helix</keyword>
<dbReference type="PROSITE" id="PS50262">
    <property type="entry name" value="G_PROTEIN_RECEP_F1_2"/>
    <property type="match status" value="1"/>
</dbReference>
<dbReference type="GO" id="GO:0005886">
    <property type="term" value="C:plasma membrane"/>
    <property type="evidence" value="ECO:0007669"/>
    <property type="project" value="TreeGrafter"/>
</dbReference>
<evidence type="ECO:0000313" key="11">
    <source>
        <dbReference type="Proteomes" id="UP001283361"/>
    </source>
</evidence>
<gene>
    <name evidence="10" type="ORF">RRG08_062558</name>
</gene>
<dbReference type="AlphaFoldDB" id="A0AAE1AM89"/>
<protein>
    <recommendedName>
        <fullName evidence="9">G-protein coupled receptors family 1 profile domain-containing protein</fullName>
    </recommendedName>
</protein>
<keyword evidence="7" id="KW-0807">Transducer</keyword>
<keyword evidence="11" id="KW-1185">Reference proteome</keyword>
<feature type="transmembrane region" description="Helical" evidence="8">
    <location>
        <begin position="205"/>
        <end position="231"/>
    </location>
</feature>
<evidence type="ECO:0000259" key="9">
    <source>
        <dbReference type="PROSITE" id="PS50262"/>
    </source>
</evidence>
<feature type="transmembrane region" description="Helical" evidence="8">
    <location>
        <begin position="45"/>
        <end position="65"/>
    </location>
</feature>
<dbReference type="InterPro" id="IPR017452">
    <property type="entry name" value="GPCR_Rhodpsn_7TM"/>
</dbReference>
<keyword evidence="2 8" id="KW-0812">Transmembrane</keyword>
<evidence type="ECO:0000256" key="3">
    <source>
        <dbReference type="ARBA" id="ARBA00022989"/>
    </source>
</evidence>
<dbReference type="InterPro" id="IPR000276">
    <property type="entry name" value="GPCR_Rhodpsn"/>
</dbReference>
<evidence type="ECO:0000256" key="1">
    <source>
        <dbReference type="ARBA" id="ARBA00004141"/>
    </source>
</evidence>
<accession>A0AAE1AM89</accession>
<dbReference type="GO" id="GO:0004930">
    <property type="term" value="F:G protein-coupled receptor activity"/>
    <property type="evidence" value="ECO:0007669"/>
    <property type="project" value="UniProtKB-KW"/>
</dbReference>
<evidence type="ECO:0000256" key="7">
    <source>
        <dbReference type="ARBA" id="ARBA00023224"/>
    </source>
</evidence>